<dbReference type="Pfam" id="PF20143">
    <property type="entry name" value="NAD_kinase_C"/>
    <property type="match status" value="1"/>
</dbReference>
<reference evidence="8" key="1">
    <citation type="submission" date="2023-08" db="EMBL/GenBank/DDBJ databases">
        <title>Draft sequence of the Babesia gibsoni genome.</title>
        <authorList>
            <person name="Yamagishi J.Y."/>
            <person name="Xuan X.X."/>
        </authorList>
    </citation>
    <scope>NUCLEOTIDE SEQUENCE</scope>
    <source>
        <strain evidence="8">Azabu</strain>
    </source>
</reference>
<evidence type="ECO:0000256" key="1">
    <source>
        <dbReference type="ARBA" id="ARBA00010995"/>
    </source>
</evidence>
<dbReference type="AlphaFoldDB" id="A0AAD8P865"/>
<evidence type="ECO:0000313" key="9">
    <source>
        <dbReference type="Proteomes" id="UP001230268"/>
    </source>
</evidence>
<dbReference type="PANTHER" id="PTHR20275">
    <property type="entry name" value="NAD KINASE"/>
    <property type="match status" value="1"/>
</dbReference>
<sequence>MAFRYTFDPAVVAKVLSSTSEGSIPSLGSDITVVFERKPKKILICSSKCNDSIKSATLEVFKHIRQTYNCVLMVHDQFLPAIQAETVTLWGKVYQPRTEESNDLISLEFDKATSCLLETDDVELIIAIGGDGTILKVLKMFPNVLPPIIGLSMGSMGYMAEFNMSQLKKTLGAITSEGLTVSRRSLLNVEIYNEVGELIARRNALNECVVDRGMSASIATLDVYYHGSYFTTITGDGLLVSTPSGSTAYSMSAGGPIVHPAVASMLFTVICPHSISYRPLVLPSDSVLEIVVPEDNRSSVRLCVDGNYHCNLSHGCYVKVTTSETAFPLALPNKTCTTDEWNRALKEHLHWNLRVRQQKLQSPSRIAGLQTQQRFNTIM</sequence>
<dbReference type="InterPro" id="IPR017437">
    <property type="entry name" value="ATP-NAD_kinase_PpnK-typ_C"/>
</dbReference>
<dbReference type="EMBL" id="JAVEPI010000004">
    <property type="protein sequence ID" value="KAK1442275.1"/>
    <property type="molecule type" value="Genomic_DNA"/>
</dbReference>
<keyword evidence="7" id="KW-0520">NAD</keyword>
<name>A0AAD8P865_BABGI</name>
<keyword evidence="6" id="KW-0521">NADP</keyword>
<evidence type="ECO:0000256" key="7">
    <source>
        <dbReference type="ARBA" id="ARBA00023027"/>
    </source>
</evidence>
<dbReference type="GO" id="GO:0019674">
    <property type="term" value="P:NAD+ metabolic process"/>
    <property type="evidence" value="ECO:0007669"/>
    <property type="project" value="InterPro"/>
</dbReference>
<comment type="caution">
    <text evidence="8">The sequence shown here is derived from an EMBL/GenBank/DDBJ whole genome shotgun (WGS) entry which is preliminary data.</text>
</comment>
<protein>
    <submittedName>
        <fullName evidence="8">NAD kinase</fullName>
    </submittedName>
</protein>
<dbReference type="SUPFAM" id="SSF111331">
    <property type="entry name" value="NAD kinase/diacylglycerol kinase-like"/>
    <property type="match status" value="1"/>
</dbReference>
<evidence type="ECO:0000256" key="3">
    <source>
        <dbReference type="ARBA" id="ARBA00022741"/>
    </source>
</evidence>
<evidence type="ECO:0000256" key="4">
    <source>
        <dbReference type="ARBA" id="ARBA00022777"/>
    </source>
</evidence>
<dbReference type="GO" id="GO:0003951">
    <property type="term" value="F:NAD+ kinase activity"/>
    <property type="evidence" value="ECO:0007669"/>
    <property type="project" value="InterPro"/>
</dbReference>
<dbReference type="InterPro" id="IPR016064">
    <property type="entry name" value="NAD/diacylglycerol_kinase_sf"/>
</dbReference>
<dbReference type="HAMAP" id="MF_00361">
    <property type="entry name" value="NAD_kinase"/>
    <property type="match status" value="1"/>
</dbReference>
<accession>A0AAD8P865</accession>
<organism evidence="8 9">
    <name type="scientific">Babesia gibsoni</name>
    <dbReference type="NCBI Taxonomy" id="33632"/>
    <lineage>
        <taxon>Eukaryota</taxon>
        <taxon>Sar</taxon>
        <taxon>Alveolata</taxon>
        <taxon>Apicomplexa</taxon>
        <taxon>Aconoidasida</taxon>
        <taxon>Piroplasmida</taxon>
        <taxon>Babesiidae</taxon>
        <taxon>Babesia</taxon>
    </lineage>
</organism>
<evidence type="ECO:0000313" key="8">
    <source>
        <dbReference type="EMBL" id="KAK1442275.1"/>
    </source>
</evidence>
<evidence type="ECO:0000256" key="2">
    <source>
        <dbReference type="ARBA" id="ARBA00022679"/>
    </source>
</evidence>
<keyword evidence="5" id="KW-0067">ATP-binding</keyword>
<dbReference type="InterPro" id="IPR002504">
    <property type="entry name" value="NADK"/>
</dbReference>
<dbReference type="Proteomes" id="UP001230268">
    <property type="component" value="Unassembled WGS sequence"/>
</dbReference>
<dbReference type="GO" id="GO:0005524">
    <property type="term" value="F:ATP binding"/>
    <property type="evidence" value="ECO:0007669"/>
    <property type="project" value="UniProtKB-KW"/>
</dbReference>
<evidence type="ECO:0000256" key="5">
    <source>
        <dbReference type="ARBA" id="ARBA00022840"/>
    </source>
</evidence>
<proteinExistence type="inferred from homology"/>
<gene>
    <name evidence="8" type="ORF">BgAZ_403050</name>
</gene>
<evidence type="ECO:0000256" key="6">
    <source>
        <dbReference type="ARBA" id="ARBA00022857"/>
    </source>
</evidence>
<dbReference type="PANTHER" id="PTHR20275:SF0">
    <property type="entry name" value="NAD KINASE"/>
    <property type="match status" value="1"/>
</dbReference>
<dbReference type="InterPro" id="IPR017438">
    <property type="entry name" value="ATP-NAD_kinase_N"/>
</dbReference>
<dbReference type="GO" id="GO:0006741">
    <property type="term" value="P:NADP+ biosynthetic process"/>
    <property type="evidence" value="ECO:0007669"/>
    <property type="project" value="InterPro"/>
</dbReference>
<dbReference type="Pfam" id="PF01513">
    <property type="entry name" value="NAD_kinase"/>
    <property type="match status" value="1"/>
</dbReference>
<dbReference type="FunFam" id="2.60.200.30:FF:000009">
    <property type="entry name" value="Poly(P)/ATP NAD kinase"/>
    <property type="match status" value="1"/>
</dbReference>
<keyword evidence="9" id="KW-1185">Reference proteome</keyword>
<keyword evidence="2" id="KW-0808">Transferase</keyword>
<dbReference type="Gene3D" id="2.60.200.30">
    <property type="entry name" value="Probable inorganic polyphosphate/atp-NAD kinase, domain 2"/>
    <property type="match status" value="1"/>
</dbReference>
<keyword evidence="3" id="KW-0547">Nucleotide-binding</keyword>
<comment type="similarity">
    <text evidence="1">Belongs to the NAD kinase family.</text>
</comment>
<dbReference type="Gene3D" id="3.40.50.10330">
    <property type="entry name" value="Probable inorganic polyphosphate/atp-NAD kinase, domain 1"/>
    <property type="match status" value="1"/>
</dbReference>
<keyword evidence="4 8" id="KW-0418">Kinase</keyword>